<protein>
    <submittedName>
        <fullName evidence="1">Uncharacterized protein</fullName>
    </submittedName>
</protein>
<gene>
    <name evidence="1" type="ORF">IMSHALPRED_011022</name>
</gene>
<dbReference type="AlphaFoldDB" id="A0A8H3G5U2"/>
<dbReference type="EMBL" id="CAJPDT010000096">
    <property type="protein sequence ID" value="CAF9937098.1"/>
    <property type="molecule type" value="Genomic_DNA"/>
</dbReference>
<sequence>MPCLQRSLGRTSSSYVTVVEMTVVEMTVVEMSVVCLFEVFKSGDDSRGAHLFAANGPSSRQYLAW</sequence>
<comment type="caution">
    <text evidence="1">The sequence shown here is derived from an EMBL/GenBank/DDBJ whole genome shotgun (WGS) entry which is preliminary data.</text>
</comment>
<organism evidence="1 2">
    <name type="scientific">Imshaugia aleurites</name>
    <dbReference type="NCBI Taxonomy" id="172621"/>
    <lineage>
        <taxon>Eukaryota</taxon>
        <taxon>Fungi</taxon>
        <taxon>Dikarya</taxon>
        <taxon>Ascomycota</taxon>
        <taxon>Pezizomycotina</taxon>
        <taxon>Lecanoromycetes</taxon>
        <taxon>OSLEUM clade</taxon>
        <taxon>Lecanoromycetidae</taxon>
        <taxon>Lecanorales</taxon>
        <taxon>Lecanorineae</taxon>
        <taxon>Parmeliaceae</taxon>
        <taxon>Imshaugia</taxon>
    </lineage>
</organism>
<evidence type="ECO:0000313" key="2">
    <source>
        <dbReference type="Proteomes" id="UP000664534"/>
    </source>
</evidence>
<reference evidence="1" key="1">
    <citation type="submission" date="2021-03" db="EMBL/GenBank/DDBJ databases">
        <authorList>
            <person name="Tagirdzhanova G."/>
        </authorList>
    </citation>
    <scope>NUCLEOTIDE SEQUENCE</scope>
</reference>
<name>A0A8H3G5U2_9LECA</name>
<dbReference type="Proteomes" id="UP000664534">
    <property type="component" value="Unassembled WGS sequence"/>
</dbReference>
<accession>A0A8H3G5U2</accession>
<evidence type="ECO:0000313" key="1">
    <source>
        <dbReference type="EMBL" id="CAF9937098.1"/>
    </source>
</evidence>
<keyword evidence="2" id="KW-1185">Reference proteome</keyword>
<proteinExistence type="predicted"/>